<comment type="caution">
    <text evidence="1">The sequence shown here is derived from an EMBL/GenBank/DDBJ whole genome shotgun (WGS) entry which is preliminary data.</text>
</comment>
<name>A0ACC0NF60_RHOML</name>
<evidence type="ECO:0000313" key="1">
    <source>
        <dbReference type="EMBL" id="KAI8551641.1"/>
    </source>
</evidence>
<dbReference type="Proteomes" id="UP001062846">
    <property type="component" value="Chromosome 6"/>
</dbReference>
<organism evidence="1 2">
    <name type="scientific">Rhododendron molle</name>
    <name type="common">Chinese azalea</name>
    <name type="synonym">Azalea mollis</name>
    <dbReference type="NCBI Taxonomy" id="49168"/>
    <lineage>
        <taxon>Eukaryota</taxon>
        <taxon>Viridiplantae</taxon>
        <taxon>Streptophyta</taxon>
        <taxon>Embryophyta</taxon>
        <taxon>Tracheophyta</taxon>
        <taxon>Spermatophyta</taxon>
        <taxon>Magnoliopsida</taxon>
        <taxon>eudicotyledons</taxon>
        <taxon>Gunneridae</taxon>
        <taxon>Pentapetalae</taxon>
        <taxon>asterids</taxon>
        <taxon>Ericales</taxon>
        <taxon>Ericaceae</taxon>
        <taxon>Ericoideae</taxon>
        <taxon>Rhodoreae</taxon>
        <taxon>Rhododendron</taxon>
    </lineage>
</organism>
<gene>
    <name evidence="1" type="ORF">RHMOL_Rhmol06G0201800</name>
</gene>
<evidence type="ECO:0000313" key="2">
    <source>
        <dbReference type="Proteomes" id="UP001062846"/>
    </source>
</evidence>
<reference evidence="1" key="1">
    <citation type="submission" date="2022-02" db="EMBL/GenBank/DDBJ databases">
        <title>Plant Genome Project.</title>
        <authorList>
            <person name="Zhang R.-G."/>
        </authorList>
    </citation>
    <scope>NUCLEOTIDE SEQUENCE</scope>
    <source>
        <strain evidence="1">AT1</strain>
    </source>
</reference>
<protein>
    <submittedName>
        <fullName evidence="1">Uncharacterized protein</fullName>
    </submittedName>
</protein>
<accession>A0ACC0NF60</accession>
<dbReference type="EMBL" id="CM046393">
    <property type="protein sequence ID" value="KAI8551641.1"/>
    <property type="molecule type" value="Genomic_DNA"/>
</dbReference>
<sequence length="586" mass="64920">MDLLIALTEESGVVYAVKLYPAGATTNSQDGVTDLFGKCLPILEEMMKQNMSLLVHGEVTDPEDDVFYREKVFIDAILRPLIARFPRLKVVMEHVATEDAVKFVESGKEGATAPTGPPLTPSLLADMPVSPSGQYFNSSVLSLTVLAVMEFEVPLDDLPIMTLFQDVFLPINPRFSSIMVGDKNGVQKWRRVEVRLEDHIKFPSFPAGMSPEFYDNYLIDYLSKISLDRFPQNKPLWEGHIIKYPTRNATGNIVFKLHHALGDGFSLMGALLSCLQRANNPSMPVTFPSRASSSNRDGKQNGIFRCVGRIFSGVANTMSDIGLALLKSSFVTDGQTPIRSGEDGVEFRPCTITTLAFSLDHIKQIKTKLGTINDVITGIIFLGTRLYMQASSSSSSHDDLQQQQGNADATALVVLNTRAMGGGYKTIGEMVKPDSKMPWGNHFTFLHVSVPKFSRNNGASSTDESNSSPINFVKNAHTIIKKKRSSAAVYLTGRMLEIMRKLRGHEAVARYIYNTLKNSSMVMLNLIGPVEQMALANHPIKGFYFTVIGGPKIESCNNDDELCWQAEGHHPDGERLHRFTEIQFMH</sequence>
<proteinExistence type="predicted"/>
<keyword evidence="2" id="KW-1185">Reference proteome</keyword>